<accession>A0A815T8C4</accession>
<evidence type="ECO:0000313" key="1">
    <source>
        <dbReference type="EMBL" id="CAF1501890.1"/>
    </source>
</evidence>
<comment type="caution">
    <text evidence="1">The sequence shown here is derived from an EMBL/GenBank/DDBJ whole genome shotgun (WGS) entry which is preliminary data.</text>
</comment>
<gene>
    <name evidence="1" type="ORF">RFH988_LOCUS38797</name>
</gene>
<dbReference type="EMBL" id="CAJNOO010011141">
    <property type="protein sequence ID" value="CAF1501890.1"/>
    <property type="molecule type" value="Genomic_DNA"/>
</dbReference>
<name>A0A815T8C4_9BILA</name>
<sequence>MNYGHSGIYPD</sequence>
<evidence type="ECO:0000313" key="2">
    <source>
        <dbReference type="Proteomes" id="UP000663882"/>
    </source>
</evidence>
<protein>
    <submittedName>
        <fullName evidence="1">Uncharacterized protein</fullName>
    </submittedName>
</protein>
<organism evidence="1 2">
    <name type="scientific">Rotaria sordida</name>
    <dbReference type="NCBI Taxonomy" id="392033"/>
    <lineage>
        <taxon>Eukaryota</taxon>
        <taxon>Metazoa</taxon>
        <taxon>Spiralia</taxon>
        <taxon>Gnathifera</taxon>
        <taxon>Rotifera</taxon>
        <taxon>Eurotatoria</taxon>
        <taxon>Bdelloidea</taxon>
        <taxon>Philodinida</taxon>
        <taxon>Philodinidae</taxon>
        <taxon>Rotaria</taxon>
    </lineage>
</organism>
<feature type="non-terminal residue" evidence="1">
    <location>
        <position position="1"/>
    </location>
</feature>
<proteinExistence type="predicted"/>
<reference evidence="1" key="1">
    <citation type="submission" date="2021-02" db="EMBL/GenBank/DDBJ databases">
        <authorList>
            <person name="Nowell W R."/>
        </authorList>
    </citation>
    <scope>NUCLEOTIDE SEQUENCE</scope>
</reference>
<dbReference type="Proteomes" id="UP000663882">
    <property type="component" value="Unassembled WGS sequence"/>
</dbReference>